<feature type="transmembrane region" description="Helical" evidence="2">
    <location>
        <begin position="51"/>
        <end position="74"/>
    </location>
</feature>
<keyword evidence="2" id="KW-1133">Transmembrane helix</keyword>
<evidence type="ECO:0000256" key="1">
    <source>
        <dbReference type="SAM" id="MobiDB-lite"/>
    </source>
</evidence>
<reference evidence="3 4" key="1">
    <citation type="submission" date="2024-09" db="EMBL/GenBank/DDBJ databases">
        <title>Floridaenema gen nov. (Aerosakkonemataceae, Aerosakkonematales ord. nov., Cyanobacteria) from benthic tropical and subtropical fresh waters, with the description of four new species.</title>
        <authorList>
            <person name="Moretto J.A."/>
            <person name="Berthold D.E."/>
            <person name="Lefler F.W."/>
            <person name="Huang I.-S."/>
            <person name="Laughinghouse H. IV."/>
        </authorList>
    </citation>
    <scope>NUCLEOTIDE SEQUENCE [LARGE SCALE GENOMIC DNA]</scope>
    <source>
        <strain evidence="3 4">BLCC-F154</strain>
    </source>
</reference>
<feature type="region of interest" description="Disordered" evidence="1">
    <location>
        <begin position="1"/>
        <end position="46"/>
    </location>
</feature>
<gene>
    <name evidence="3" type="ORF">ACE1B6_16615</name>
</gene>
<dbReference type="RefSeq" id="WP_413258368.1">
    <property type="nucleotide sequence ID" value="NZ_JBHFNS010000064.1"/>
</dbReference>
<name>A0ABV4YDG5_9CYAN</name>
<comment type="caution">
    <text evidence="3">The sequence shown here is derived from an EMBL/GenBank/DDBJ whole genome shotgun (WGS) entry which is preliminary data.</text>
</comment>
<organism evidence="3 4">
    <name type="scientific">Floridaenema fluviatile BLCC-F154</name>
    <dbReference type="NCBI Taxonomy" id="3153640"/>
    <lineage>
        <taxon>Bacteria</taxon>
        <taxon>Bacillati</taxon>
        <taxon>Cyanobacteriota</taxon>
        <taxon>Cyanophyceae</taxon>
        <taxon>Oscillatoriophycideae</taxon>
        <taxon>Aerosakkonematales</taxon>
        <taxon>Aerosakkonemataceae</taxon>
        <taxon>Floridanema</taxon>
        <taxon>Floridanema fluviatile</taxon>
    </lineage>
</organism>
<sequence length="91" mass="10018">MNQHPFNNSEPQDPNNLSNLTNNPQSTSQEVEPTTTEGKDVKSAKKSVKRFTLKLVVVGVTLGVILAIGVITFLSRYNFFEAPAQIEEPSD</sequence>
<evidence type="ECO:0000256" key="2">
    <source>
        <dbReference type="SAM" id="Phobius"/>
    </source>
</evidence>
<accession>A0ABV4YDG5</accession>
<protein>
    <submittedName>
        <fullName evidence="3">Uncharacterized protein</fullName>
    </submittedName>
</protein>
<dbReference type="EMBL" id="JBHFNS010000064">
    <property type="protein sequence ID" value="MFB2936874.1"/>
    <property type="molecule type" value="Genomic_DNA"/>
</dbReference>
<keyword evidence="4" id="KW-1185">Reference proteome</keyword>
<evidence type="ECO:0000313" key="4">
    <source>
        <dbReference type="Proteomes" id="UP001576776"/>
    </source>
</evidence>
<feature type="compositionally biased region" description="Polar residues" evidence="1">
    <location>
        <begin position="1"/>
        <end position="36"/>
    </location>
</feature>
<keyword evidence="2" id="KW-0812">Transmembrane</keyword>
<keyword evidence="2" id="KW-0472">Membrane</keyword>
<evidence type="ECO:0000313" key="3">
    <source>
        <dbReference type="EMBL" id="MFB2936874.1"/>
    </source>
</evidence>
<dbReference type="Proteomes" id="UP001576776">
    <property type="component" value="Unassembled WGS sequence"/>
</dbReference>
<proteinExistence type="predicted"/>